<keyword evidence="1 4" id="KW-0238">DNA-binding</keyword>
<feature type="compositionally biased region" description="Polar residues" evidence="2">
    <location>
        <begin position="71"/>
        <end position="81"/>
    </location>
</feature>
<feature type="region of interest" description="Disordered" evidence="2">
    <location>
        <begin position="48"/>
        <end position="83"/>
    </location>
</feature>
<gene>
    <name evidence="4" type="ORF">GFD24_09610</name>
</gene>
<name>A0A7K3TE94_9BIFI</name>
<dbReference type="InterPro" id="IPR007159">
    <property type="entry name" value="SpoVT-AbrB_dom"/>
</dbReference>
<organism evidence="4 5">
    <name type="scientific">Bifidobacterium ramosum</name>
    <dbReference type="NCBI Taxonomy" id="1798158"/>
    <lineage>
        <taxon>Bacteria</taxon>
        <taxon>Bacillati</taxon>
        <taxon>Actinomycetota</taxon>
        <taxon>Actinomycetes</taxon>
        <taxon>Bifidobacteriales</taxon>
        <taxon>Bifidobacteriaceae</taxon>
        <taxon>Bifidobacterium</taxon>
    </lineage>
</organism>
<dbReference type="NCBIfam" id="TIGR01439">
    <property type="entry name" value="lp_hng_hel_AbrB"/>
    <property type="match status" value="1"/>
</dbReference>
<reference evidence="4 5" key="1">
    <citation type="submission" date="2019-10" db="EMBL/GenBank/DDBJ databases">
        <title>Bifidobacterium from non-human primates.</title>
        <authorList>
            <person name="Modesto M."/>
        </authorList>
    </citation>
    <scope>NUCLEOTIDE SEQUENCE [LARGE SCALE GENOMIC DNA]</scope>
    <source>
        <strain evidence="4 5">TREM</strain>
    </source>
</reference>
<dbReference type="EMBL" id="WHZX01000008">
    <property type="protein sequence ID" value="NEG72450.1"/>
    <property type="molecule type" value="Genomic_DNA"/>
</dbReference>
<proteinExistence type="predicted"/>
<dbReference type="PROSITE" id="PS51740">
    <property type="entry name" value="SPOVT_ABRB"/>
    <property type="match status" value="1"/>
</dbReference>
<feature type="domain" description="SpoVT-AbrB" evidence="3">
    <location>
        <begin position="103"/>
        <end position="148"/>
    </location>
</feature>
<comment type="caution">
    <text evidence="4">The sequence shown here is derived from an EMBL/GenBank/DDBJ whole genome shotgun (WGS) entry which is preliminary data.</text>
</comment>
<accession>A0A7K3TE94</accession>
<evidence type="ECO:0000256" key="1">
    <source>
        <dbReference type="PROSITE-ProRule" id="PRU01076"/>
    </source>
</evidence>
<dbReference type="Pfam" id="PF04014">
    <property type="entry name" value="MazE_antitoxin"/>
    <property type="match status" value="1"/>
</dbReference>
<sequence>MSRRRRRRHTIHPTYPQKMWTDTPSVDNPTLSTTYPVSACTIPPAPHMLEQMTGHGERSDHSRYRRRQSNRKAPNMNNITTALPPPTRDILCISNQGGVMADGIVNKWGNSEGIRIPKDIRERTGLHEGSRVSIEVEGERIIITPIRPRTTHVGRYIVPDIRTLFADYHGDYAPHEDGFTAAVGREEL</sequence>
<dbReference type="OrthoDB" id="9795766at2"/>
<dbReference type="Gene3D" id="2.10.260.10">
    <property type="match status" value="1"/>
</dbReference>
<feature type="compositionally biased region" description="Polar residues" evidence="2">
    <location>
        <begin position="20"/>
        <end position="29"/>
    </location>
</feature>
<dbReference type="Proteomes" id="UP000469943">
    <property type="component" value="Unassembled WGS sequence"/>
</dbReference>
<dbReference type="SUPFAM" id="SSF89447">
    <property type="entry name" value="AbrB/MazE/MraZ-like"/>
    <property type="match status" value="1"/>
</dbReference>
<evidence type="ECO:0000256" key="2">
    <source>
        <dbReference type="SAM" id="MobiDB-lite"/>
    </source>
</evidence>
<evidence type="ECO:0000313" key="4">
    <source>
        <dbReference type="EMBL" id="NEG72450.1"/>
    </source>
</evidence>
<evidence type="ECO:0000313" key="5">
    <source>
        <dbReference type="Proteomes" id="UP000469943"/>
    </source>
</evidence>
<evidence type="ECO:0000259" key="3">
    <source>
        <dbReference type="PROSITE" id="PS51740"/>
    </source>
</evidence>
<feature type="region of interest" description="Disordered" evidence="2">
    <location>
        <begin position="1"/>
        <end position="29"/>
    </location>
</feature>
<dbReference type="AlphaFoldDB" id="A0A7K3TE94"/>
<feature type="compositionally biased region" description="Basic residues" evidence="2">
    <location>
        <begin position="1"/>
        <end position="11"/>
    </location>
</feature>
<dbReference type="GO" id="GO:0003677">
    <property type="term" value="F:DNA binding"/>
    <property type="evidence" value="ECO:0007669"/>
    <property type="project" value="UniProtKB-UniRule"/>
</dbReference>
<dbReference type="SMART" id="SM00966">
    <property type="entry name" value="SpoVT_AbrB"/>
    <property type="match status" value="1"/>
</dbReference>
<protein>
    <submittedName>
        <fullName evidence="4">AbrB/MazE/SpoVT family DNA-binding domain-containing protein</fullName>
    </submittedName>
</protein>
<dbReference type="InterPro" id="IPR037914">
    <property type="entry name" value="SpoVT-AbrB_sf"/>
</dbReference>